<evidence type="ECO:0000256" key="4">
    <source>
        <dbReference type="RuleBase" id="RU003744"/>
    </source>
</evidence>
<comment type="subcellular location">
    <subcellularLocation>
        <location evidence="1">Cell envelope</location>
    </subcellularLocation>
</comment>
<evidence type="ECO:0000256" key="1">
    <source>
        <dbReference type="ARBA" id="ARBA00004196"/>
    </source>
</evidence>
<feature type="domain" description="Solute-binding protein family 3/N-terminal" evidence="6">
    <location>
        <begin position="48"/>
        <end position="271"/>
    </location>
</feature>
<organism evidence="7 8">
    <name type="scientific">Ruthenibacterium intestinale</name>
    <dbReference type="NCBI Taxonomy" id="3133163"/>
    <lineage>
        <taxon>Bacteria</taxon>
        <taxon>Bacillati</taxon>
        <taxon>Bacillota</taxon>
        <taxon>Clostridia</taxon>
        <taxon>Eubacteriales</taxon>
        <taxon>Oscillospiraceae</taxon>
        <taxon>Ruthenibacterium</taxon>
    </lineage>
</organism>
<keyword evidence="3 5" id="KW-0732">Signal</keyword>
<dbReference type="PROSITE" id="PS01039">
    <property type="entry name" value="SBP_BACTERIAL_3"/>
    <property type="match status" value="1"/>
</dbReference>
<dbReference type="InterPro" id="IPR001638">
    <property type="entry name" value="Solute-binding_3/MltF_N"/>
</dbReference>
<dbReference type="SUPFAM" id="SSF53850">
    <property type="entry name" value="Periplasmic binding protein-like II"/>
    <property type="match status" value="1"/>
</dbReference>
<gene>
    <name evidence="7" type="ORF">WMO24_09960</name>
</gene>
<sequence length="277" mass="29766">MSAVLMGMFLVSCSGEAASTSADASSIQNASASGTYSTTLADIQEKGELVIGLDDTFAPMGFRDEAGDLVGFDIDLANAVCEQLGVQATFKPIDWDSKELALSSGTIDCVWNGMSITPEREEQMSLSQAYLNNKIVIMTKEGVTVNSKEDLANYQIGIQAGSAALEAVKADEIYSSIQGNLTEYPTYDEVILDVQAGRLDCMIIDEVYGGYKNAKMGQVFSVSDVDFGDDLYAIGFRKSDTELTQAVNDALNVLIEEGTAAEISKEWFGEDIVVKPE</sequence>
<accession>A0ABV1GG00</accession>
<comment type="similarity">
    <text evidence="2 4">Belongs to the bacterial solute-binding protein 3 family.</text>
</comment>
<dbReference type="Pfam" id="PF00497">
    <property type="entry name" value="SBP_bac_3"/>
    <property type="match status" value="1"/>
</dbReference>
<dbReference type="EMBL" id="JBBMFA010000095">
    <property type="protein sequence ID" value="MEQ2520751.1"/>
    <property type="molecule type" value="Genomic_DNA"/>
</dbReference>
<feature type="signal peptide" evidence="5">
    <location>
        <begin position="1"/>
        <end position="17"/>
    </location>
</feature>
<dbReference type="PANTHER" id="PTHR35936">
    <property type="entry name" value="MEMBRANE-BOUND LYTIC MUREIN TRANSGLYCOSYLASE F"/>
    <property type="match status" value="1"/>
</dbReference>
<dbReference type="SMART" id="SM00062">
    <property type="entry name" value="PBPb"/>
    <property type="match status" value="1"/>
</dbReference>
<dbReference type="InterPro" id="IPR018313">
    <property type="entry name" value="SBP_3_CS"/>
</dbReference>
<evidence type="ECO:0000313" key="7">
    <source>
        <dbReference type="EMBL" id="MEQ2520751.1"/>
    </source>
</evidence>
<evidence type="ECO:0000313" key="8">
    <source>
        <dbReference type="Proteomes" id="UP001477672"/>
    </source>
</evidence>
<feature type="chain" id="PRO_5045099433" evidence="5">
    <location>
        <begin position="18"/>
        <end position="277"/>
    </location>
</feature>
<dbReference type="Gene3D" id="3.40.190.10">
    <property type="entry name" value="Periplasmic binding protein-like II"/>
    <property type="match status" value="2"/>
</dbReference>
<keyword evidence="8" id="KW-1185">Reference proteome</keyword>
<proteinExistence type="inferred from homology"/>
<evidence type="ECO:0000256" key="5">
    <source>
        <dbReference type="SAM" id="SignalP"/>
    </source>
</evidence>
<dbReference type="Proteomes" id="UP001477672">
    <property type="component" value="Unassembled WGS sequence"/>
</dbReference>
<dbReference type="CDD" id="cd00996">
    <property type="entry name" value="PBP2_AatB_like"/>
    <property type="match status" value="1"/>
</dbReference>
<protein>
    <submittedName>
        <fullName evidence="7">Amino acid ABC transporter substrate-binding protein</fullName>
    </submittedName>
</protein>
<evidence type="ECO:0000259" key="6">
    <source>
        <dbReference type="SMART" id="SM00062"/>
    </source>
</evidence>
<name>A0ABV1GG00_9FIRM</name>
<comment type="caution">
    <text evidence="7">The sequence shown here is derived from an EMBL/GenBank/DDBJ whole genome shotgun (WGS) entry which is preliminary data.</text>
</comment>
<dbReference type="PANTHER" id="PTHR35936:SF34">
    <property type="entry name" value="ABC TRANSPORTER EXTRACELLULAR-BINDING PROTEIN YCKB-RELATED"/>
    <property type="match status" value="1"/>
</dbReference>
<reference evidence="7 8" key="1">
    <citation type="submission" date="2024-03" db="EMBL/GenBank/DDBJ databases">
        <title>Human intestinal bacterial collection.</title>
        <authorList>
            <person name="Pauvert C."/>
            <person name="Hitch T.C.A."/>
            <person name="Clavel T."/>
        </authorList>
    </citation>
    <scope>NUCLEOTIDE SEQUENCE [LARGE SCALE GENOMIC DNA]</scope>
    <source>
        <strain evidence="7 8">CLA-JM-H11</strain>
    </source>
</reference>
<evidence type="ECO:0000256" key="2">
    <source>
        <dbReference type="ARBA" id="ARBA00010333"/>
    </source>
</evidence>
<evidence type="ECO:0000256" key="3">
    <source>
        <dbReference type="ARBA" id="ARBA00022729"/>
    </source>
</evidence>